<evidence type="ECO:0000313" key="1">
    <source>
        <dbReference type="EMBL" id="MEQ2529151.1"/>
    </source>
</evidence>
<organism evidence="1 2">
    <name type="scientific">Robertmurraya yapensis</name>
    <name type="common">ex Hitch et al 2024</name>
    <dbReference type="NCBI Taxonomy" id="3133160"/>
    <lineage>
        <taxon>Bacteria</taxon>
        <taxon>Bacillati</taxon>
        <taxon>Bacillota</taxon>
        <taxon>Bacilli</taxon>
        <taxon>Bacillales</taxon>
        <taxon>Bacillaceae</taxon>
        <taxon>Robertmurraya</taxon>
    </lineage>
</organism>
<reference evidence="1" key="1">
    <citation type="submission" date="2024-03" db="EMBL/GenBank/DDBJ databases">
        <title>Human intestinal bacterial collection.</title>
        <authorList>
            <person name="Pauvert C."/>
            <person name="Hitch T.C.A."/>
            <person name="Clavel T."/>
        </authorList>
    </citation>
    <scope>NUCLEOTIDE SEQUENCE</scope>
    <source>
        <strain evidence="1">CLA-AA-H227</strain>
    </source>
</reference>
<dbReference type="Proteomes" id="UP001439875">
    <property type="component" value="Unassembled WGS sequence"/>
</dbReference>
<dbReference type="EMBL" id="JBBMEW010000029">
    <property type="protein sequence ID" value="MEQ2529151.1"/>
    <property type="molecule type" value="Genomic_DNA"/>
</dbReference>
<name>A0ACC6SGI3_9BACI</name>
<keyword evidence="2" id="KW-1185">Reference proteome</keyword>
<comment type="caution">
    <text evidence="1">The sequence shown here is derived from an EMBL/GenBank/DDBJ whole genome shotgun (WGS) entry which is preliminary data.</text>
</comment>
<protein>
    <submittedName>
        <fullName evidence="1">Uncharacterized protein</fullName>
    </submittedName>
</protein>
<evidence type="ECO:0000313" key="2">
    <source>
        <dbReference type="Proteomes" id="UP001439875"/>
    </source>
</evidence>
<proteinExistence type="predicted"/>
<gene>
    <name evidence="1" type="ORF">WMO40_20980</name>
</gene>
<accession>A0ACC6SGI3</accession>
<sequence length="94" mass="10436">MAKCSVCEGEMRKVKGCSNHIYLLNDGTRVNPIKVGAPEDPYFSDERERCGDCNAAIGETHHIGCDVEICRLCGGQFAYCDCDYSDRIVVIQNK</sequence>